<accession>A0A1M4PMI2</accession>
<dbReference type="EMBL" id="LT669839">
    <property type="protein sequence ID" value="SHD76672.1"/>
    <property type="molecule type" value="Genomic_DNA"/>
</dbReference>
<gene>
    <name evidence="1" type="ORF">CUESP1_1300</name>
</gene>
<organism evidence="1 2">
    <name type="scientific">[Clostridium] ultunense Esp</name>
    <dbReference type="NCBI Taxonomy" id="1288971"/>
    <lineage>
        <taxon>Bacteria</taxon>
        <taxon>Bacillati</taxon>
        <taxon>Bacillota</taxon>
        <taxon>Tissierellia</taxon>
        <taxon>Tissierellales</taxon>
        <taxon>Tepidimicrobiaceae</taxon>
        <taxon>Schnuerera</taxon>
    </lineage>
</organism>
<proteinExistence type="predicted"/>
<keyword evidence="2" id="KW-1185">Reference proteome</keyword>
<name>A0A1M4PMI2_9FIRM</name>
<evidence type="ECO:0000313" key="1">
    <source>
        <dbReference type="EMBL" id="SHD76672.1"/>
    </source>
</evidence>
<sequence length="39" mass="4657">MTETKNNLIYKNIPKLNINPHNLLLLMNKKEFLSRCRSI</sequence>
<dbReference type="Proteomes" id="UP000245423">
    <property type="component" value="Chromosome 1"/>
</dbReference>
<protein>
    <submittedName>
        <fullName evidence="1">Uncharacterized protein</fullName>
    </submittedName>
</protein>
<dbReference type="AlphaFoldDB" id="A0A1M4PMI2"/>
<evidence type="ECO:0000313" key="2">
    <source>
        <dbReference type="Proteomes" id="UP000245423"/>
    </source>
</evidence>
<reference evidence="1 2" key="1">
    <citation type="submission" date="2016-11" db="EMBL/GenBank/DDBJ databases">
        <authorList>
            <person name="Manzoor S."/>
        </authorList>
    </citation>
    <scope>NUCLEOTIDE SEQUENCE [LARGE SCALE GENOMIC DNA]</scope>
    <source>
        <strain evidence="1">Clostridium ultunense strain Esp</strain>
    </source>
</reference>